<proteinExistence type="predicted"/>
<protein>
    <submittedName>
        <fullName evidence="1">Uncharacterized protein</fullName>
    </submittedName>
</protein>
<reference evidence="1" key="1">
    <citation type="submission" date="2020-08" db="EMBL/GenBank/DDBJ databases">
        <authorList>
            <person name="Hu Y."/>
            <person name="Tong Y."/>
            <person name="Fan H."/>
            <person name="Song L."/>
            <person name="An X."/>
            <person name="Chen R."/>
            <person name="Qin H."/>
        </authorList>
    </citation>
    <scope>NUCLEOTIDE SEQUENCE</scope>
</reference>
<sequence length="50" mass="5588">MARMTVTIEVDLLEDDADCDKLAGQMLDDLQQQYPYLDLGVIEVEGPTCL</sequence>
<dbReference type="EMBL" id="MT941682">
    <property type="protein sequence ID" value="QPB07288.1"/>
    <property type="molecule type" value="Genomic_DNA"/>
</dbReference>
<name>A0A873WCF5_9CAUD</name>
<accession>A0A873WCF5</accession>
<dbReference type="Proteomes" id="UP000663561">
    <property type="component" value="Segment"/>
</dbReference>
<evidence type="ECO:0000313" key="1">
    <source>
        <dbReference type="EMBL" id="QPB07288.1"/>
    </source>
</evidence>
<keyword evidence="2" id="KW-1185">Reference proteome</keyword>
<organism evidence="1 2">
    <name type="scientific">Pseudomonas phage BUCT553</name>
    <dbReference type="NCBI Taxonomy" id="2776766"/>
    <lineage>
        <taxon>Viruses</taxon>
        <taxon>Duplodnaviria</taxon>
        <taxon>Heunggongvirae</taxon>
        <taxon>Uroviricota</taxon>
        <taxon>Caudoviricetes</taxon>
        <taxon>Autographivirales</taxon>
        <taxon>Autosignataviridae</taxon>
        <taxon>Colwellvirinae</taxon>
        <taxon>Nerthusvirus</taxon>
        <taxon>Nerthusvirus BUCT553</taxon>
    </lineage>
</organism>
<evidence type="ECO:0000313" key="2">
    <source>
        <dbReference type="Proteomes" id="UP000663561"/>
    </source>
</evidence>